<gene>
    <name evidence="2" type="ORF">KRM00_004063</name>
</gene>
<dbReference type="Proteomes" id="UP000878956">
    <property type="component" value="Unassembled WGS sequence"/>
</dbReference>
<reference evidence="2" key="1">
    <citation type="journal article" date="2018" name="Genome Biol.">
        <title>SKESA: strategic k-mer extension for scrupulous assemblies.</title>
        <authorList>
            <person name="Souvorov A."/>
            <person name="Agarwala R."/>
            <person name="Lipman D.J."/>
        </authorList>
    </citation>
    <scope>NUCLEOTIDE SEQUENCE</scope>
    <source>
        <strain evidence="2">HN1000</strain>
    </source>
</reference>
<feature type="domain" description="S1 motif" evidence="1">
    <location>
        <begin position="113"/>
        <end position="179"/>
    </location>
</feature>
<dbReference type="SUPFAM" id="SSF50249">
    <property type="entry name" value="Nucleic acid-binding proteins"/>
    <property type="match status" value="1"/>
</dbReference>
<name>A0AAN5VQ68_CLODI</name>
<dbReference type="SMART" id="SM00316">
    <property type="entry name" value="S1"/>
    <property type="match status" value="2"/>
</dbReference>
<reference evidence="2" key="2">
    <citation type="submission" date="2021-06" db="EMBL/GenBank/DDBJ databases">
        <authorList>
            <consortium name="NCBI Pathogen Detection Project"/>
        </authorList>
    </citation>
    <scope>NUCLEOTIDE SEQUENCE</scope>
    <source>
        <strain evidence="2">HN1000</strain>
    </source>
</reference>
<dbReference type="Pfam" id="PF00575">
    <property type="entry name" value="S1"/>
    <property type="match status" value="1"/>
</dbReference>
<dbReference type="EMBL" id="DAEPXK010000090">
    <property type="protein sequence ID" value="HBH1544510.1"/>
    <property type="molecule type" value="Genomic_DNA"/>
</dbReference>
<dbReference type="RefSeq" id="WP_009899110.1">
    <property type="nucleotide sequence ID" value="NZ_CP037850.1"/>
</dbReference>
<dbReference type="Gene3D" id="2.40.50.140">
    <property type="entry name" value="Nucleic acid-binding proteins"/>
    <property type="match status" value="1"/>
</dbReference>
<evidence type="ECO:0000259" key="1">
    <source>
        <dbReference type="PROSITE" id="PS50126"/>
    </source>
</evidence>
<dbReference type="GO" id="GO:0003676">
    <property type="term" value="F:nucleic acid binding"/>
    <property type="evidence" value="ECO:0007669"/>
    <property type="project" value="InterPro"/>
</dbReference>
<proteinExistence type="predicted"/>
<accession>A0AAN5VQ68</accession>
<dbReference type="AlphaFoldDB" id="A0AAN5VQ68"/>
<dbReference type="InterPro" id="IPR012340">
    <property type="entry name" value="NA-bd_OB-fold"/>
</dbReference>
<dbReference type="InterPro" id="IPR003029">
    <property type="entry name" value="S1_domain"/>
</dbReference>
<evidence type="ECO:0000313" key="3">
    <source>
        <dbReference type="Proteomes" id="UP000878956"/>
    </source>
</evidence>
<dbReference type="PROSITE" id="PS50126">
    <property type="entry name" value="S1"/>
    <property type="match status" value="1"/>
</dbReference>
<protein>
    <submittedName>
        <fullName evidence="2">S1 RNA-binding domain-containing protein</fullName>
    </submittedName>
</protein>
<organism evidence="2 3">
    <name type="scientific">Clostridioides difficile</name>
    <name type="common">Peptoclostridium difficile</name>
    <dbReference type="NCBI Taxonomy" id="1496"/>
    <lineage>
        <taxon>Bacteria</taxon>
        <taxon>Bacillati</taxon>
        <taxon>Bacillota</taxon>
        <taxon>Clostridia</taxon>
        <taxon>Peptostreptococcales</taxon>
        <taxon>Peptostreptococcaceae</taxon>
        <taxon>Clostridioides</taxon>
    </lineage>
</organism>
<sequence>MKNINKESLERYKNYMEEKKVLSGTVRLVKFNEELNSDILIIILEDGGEVIIKREDIDIRQTKRSLTPYLFKKIEFIIIDIIESGENEVKILASRKEIKEKHKDQLIKKLEEGEEFEAKVVHLEKYGAYLEINEIGVTIRNTEFSDDYTNVSDIYKVNDVIKVKLFKVNSNKRIYVEAVEKYKSNAIIDMDSFTTGSVVIGSVRTIRTDDCFVCIAPNLDVLSPIPTFSDYELVEGDKVSLLIKKVETKQDPNSEKLIYRIKGKIIRILTEDIK</sequence>
<comment type="caution">
    <text evidence="2">The sequence shown here is derived from an EMBL/GenBank/DDBJ whole genome shotgun (WGS) entry which is preliminary data.</text>
</comment>
<evidence type="ECO:0000313" key="2">
    <source>
        <dbReference type="EMBL" id="HBH1544510.1"/>
    </source>
</evidence>